<proteinExistence type="predicted"/>
<dbReference type="EMBL" id="CM020620">
    <property type="protein sequence ID" value="KAK1868919.1"/>
    <property type="molecule type" value="Genomic_DNA"/>
</dbReference>
<accession>A0ACC3CFH4</accession>
<reference evidence="1" key="1">
    <citation type="submission" date="2019-11" db="EMBL/GenBank/DDBJ databases">
        <title>Nori genome reveals adaptations in red seaweeds to the harsh intertidal environment.</title>
        <authorList>
            <person name="Wang D."/>
            <person name="Mao Y."/>
        </authorList>
    </citation>
    <scope>NUCLEOTIDE SEQUENCE</scope>
    <source>
        <tissue evidence="1">Gametophyte</tissue>
    </source>
</reference>
<name>A0ACC3CFH4_PYRYE</name>
<evidence type="ECO:0000313" key="2">
    <source>
        <dbReference type="Proteomes" id="UP000798662"/>
    </source>
</evidence>
<organism evidence="1 2">
    <name type="scientific">Pyropia yezoensis</name>
    <name type="common">Susabi-nori</name>
    <name type="synonym">Porphyra yezoensis</name>
    <dbReference type="NCBI Taxonomy" id="2788"/>
    <lineage>
        <taxon>Eukaryota</taxon>
        <taxon>Rhodophyta</taxon>
        <taxon>Bangiophyceae</taxon>
        <taxon>Bangiales</taxon>
        <taxon>Bangiaceae</taxon>
        <taxon>Pyropia</taxon>
    </lineage>
</organism>
<keyword evidence="2" id="KW-1185">Reference proteome</keyword>
<protein>
    <submittedName>
        <fullName evidence="1">Uncharacterized protein</fullName>
    </submittedName>
</protein>
<gene>
    <name evidence="1" type="ORF">I4F81_011401</name>
</gene>
<comment type="caution">
    <text evidence="1">The sequence shown here is derived from an EMBL/GenBank/DDBJ whole genome shotgun (WGS) entry which is preliminary data.</text>
</comment>
<sequence>MASLRATPQWATAVSQHEVTSLLYRPPSLRWVAWHPRPWHFLLLQRPTGSRLALFLVLWLLCCQYSARMVPCAHRAVVGAHGRSPADGEFCRWRKRLHTRCWGHAWPSAFVHVSFLPSHLLHVFSPTFQDGLLCSVAPDPSRHVGVDVGGDGILPMLSDTEDDAALLGSVDRDDVETVRGHSNDGMERGSLAVPDVPAVAPRSSISARIGDNYAGKLEAGRAVPCESSVHALLPSDFATPAFQAVLRHIVNAGGAGLAQGDQEKLGALLLMLEESYKLSQDQRQVARRIPKAQSLVTPPLVIAIGGFFVSSGRICWQD</sequence>
<dbReference type="Proteomes" id="UP000798662">
    <property type="component" value="Chromosome 3"/>
</dbReference>
<evidence type="ECO:0000313" key="1">
    <source>
        <dbReference type="EMBL" id="KAK1868919.1"/>
    </source>
</evidence>